<dbReference type="Proteomes" id="UP000471501">
    <property type="component" value="Unassembled WGS sequence"/>
</dbReference>
<protein>
    <submittedName>
        <fullName evidence="3">Uncharacterized protein</fullName>
    </submittedName>
</protein>
<comment type="caution">
    <text evidence="3">The sequence shown here is derived from an EMBL/GenBank/DDBJ whole genome shotgun (WGS) entry which is preliminary data.</text>
</comment>
<organism evidence="3 4">
    <name type="scientific">Flavobacterium hydrocarbonoxydans</name>
    <dbReference type="NCBI Taxonomy" id="2683249"/>
    <lineage>
        <taxon>Bacteria</taxon>
        <taxon>Pseudomonadati</taxon>
        <taxon>Bacteroidota</taxon>
        <taxon>Flavobacteriia</taxon>
        <taxon>Flavobacteriales</taxon>
        <taxon>Flavobacteriaceae</taxon>
        <taxon>Flavobacterium</taxon>
    </lineage>
</organism>
<sequence length="227" mass="25791">MAKESFNWKSLFINDENPSSHPPESTPVTNTTNPVMPSSDTKFPSHVTESLSANSLSNPFLNEIFEVYDKGFESLNESGFDFFELYKSVIAVGVTNPQSYQMAFTMGKTIKPELTKEFLLEKAKYYITEIEKVYAKYDNIGKTKKTELNNTILHEKNTLSKEVADLESKIAQLQKELEAKKLALQKMDPKNMEQLSEIQLKMEANDLAKQKILNSINTVITGINQYL</sequence>
<feature type="region of interest" description="Disordered" evidence="2">
    <location>
        <begin position="13"/>
        <end position="43"/>
    </location>
</feature>
<dbReference type="AlphaFoldDB" id="A0A6I4NLR3"/>
<dbReference type="EMBL" id="WSTB01000002">
    <property type="protein sequence ID" value="MWB93832.1"/>
    <property type="molecule type" value="Genomic_DNA"/>
</dbReference>
<feature type="coiled-coil region" evidence="1">
    <location>
        <begin position="149"/>
        <end position="183"/>
    </location>
</feature>
<evidence type="ECO:0000313" key="4">
    <source>
        <dbReference type="Proteomes" id="UP000471501"/>
    </source>
</evidence>
<evidence type="ECO:0000313" key="3">
    <source>
        <dbReference type="EMBL" id="MWB93832.1"/>
    </source>
</evidence>
<evidence type="ECO:0000256" key="2">
    <source>
        <dbReference type="SAM" id="MobiDB-lite"/>
    </source>
</evidence>
<feature type="compositionally biased region" description="Low complexity" evidence="2">
    <location>
        <begin position="26"/>
        <end position="35"/>
    </location>
</feature>
<proteinExistence type="predicted"/>
<gene>
    <name evidence="3" type="ORF">GON26_05630</name>
</gene>
<keyword evidence="1" id="KW-0175">Coiled coil</keyword>
<accession>A0A6I4NLR3</accession>
<name>A0A6I4NLR3_9FLAO</name>
<reference evidence="3 4" key="1">
    <citation type="submission" date="2019-12" db="EMBL/GenBank/DDBJ databases">
        <authorList>
            <person name="Kim Y.S."/>
        </authorList>
    </citation>
    <scope>NUCLEOTIDE SEQUENCE [LARGE SCALE GENOMIC DNA]</scope>
    <source>
        <strain evidence="3 4">GA093</strain>
    </source>
</reference>
<keyword evidence="4" id="KW-1185">Reference proteome</keyword>
<evidence type="ECO:0000256" key="1">
    <source>
        <dbReference type="SAM" id="Coils"/>
    </source>
</evidence>
<dbReference type="RefSeq" id="WP_160373749.1">
    <property type="nucleotide sequence ID" value="NZ_WSTB01000002.1"/>
</dbReference>